<accession>A0A428QZ65</accession>
<evidence type="ECO:0000313" key="2">
    <source>
        <dbReference type="EMBL" id="RSL70473.1"/>
    </source>
</evidence>
<name>A0A428QZ65_9HYPO</name>
<feature type="region of interest" description="Disordered" evidence="1">
    <location>
        <begin position="18"/>
        <end position="65"/>
    </location>
</feature>
<reference evidence="2 3" key="1">
    <citation type="submission" date="2017-06" db="EMBL/GenBank/DDBJ databases">
        <title>Comparative genomic analysis of Ambrosia Fusariam Clade fungi.</title>
        <authorList>
            <person name="Stajich J.E."/>
            <person name="Carrillo J."/>
            <person name="Kijimoto T."/>
            <person name="Eskalen A."/>
            <person name="O'Donnell K."/>
            <person name="Kasson M."/>
        </authorList>
    </citation>
    <scope>NUCLEOTIDE SEQUENCE [LARGE SCALE GENOMIC DNA]</scope>
    <source>
        <strain evidence="2 3">NRRL62606</strain>
    </source>
</reference>
<dbReference type="EMBL" id="NKCL01000445">
    <property type="protein sequence ID" value="RSL70473.1"/>
    <property type="molecule type" value="Genomic_DNA"/>
</dbReference>
<evidence type="ECO:0000256" key="1">
    <source>
        <dbReference type="SAM" id="MobiDB-lite"/>
    </source>
</evidence>
<proteinExistence type="predicted"/>
<protein>
    <submittedName>
        <fullName evidence="2">Uncharacterized protein</fullName>
    </submittedName>
</protein>
<evidence type="ECO:0000313" key="3">
    <source>
        <dbReference type="Proteomes" id="UP000287972"/>
    </source>
</evidence>
<gene>
    <name evidence="2" type="ORF">CEP51_012191</name>
</gene>
<keyword evidence="3" id="KW-1185">Reference proteome</keyword>
<organism evidence="2 3">
    <name type="scientific">Fusarium floridanum</name>
    <dbReference type="NCBI Taxonomy" id="1325733"/>
    <lineage>
        <taxon>Eukaryota</taxon>
        <taxon>Fungi</taxon>
        <taxon>Dikarya</taxon>
        <taxon>Ascomycota</taxon>
        <taxon>Pezizomycotina</taxon>
        <taxon>Sordariomycetes</taxon>
        <taxon>Hypocreomycetidae</taxon>
        <taxon>Hypocreales</taxon>
        <taxon>Nectriaceae</taxon>
        <taxon>Fusarium</taxon>
        <taxon>Fusarium solani species complex</taxon>
    </lineage>
</organism>
<dbReference type="AlphaFoldDB" id="A0A428QZ65"/>
<feature type="compositionally biased region" description="Polar residues" evidence="1">
    <location>
        <begin position="35"/>
        <end position="62"/>
    </location>
</feature>
<comment type="caution">
    <text evidence="2">The sequence shown here is derived from an EMBL/GenBank/DDBJ whole genome shotgun (WGS) entry which is preliminary data.</text>
</comment>
<sequence>MKDLVALYNKQVADIEEQQTSHYKHPVKTELPRLKSQTQLPETGQTPEVAQYGTTPQPSNESVRYRAKDVSEVPVQDLNIPTYPKVPIYPTRDYSRATHGSMVSLHDWEDYSPDLREHHSRFHRTTGLKNIRKYDFGNGQFLTEWNF</sequence>
<dbReference type="Proteomes" id="UP000287972">
    <property type="component" value="Unassembled WGS sequence"/>
</dbReference>